<dbReference type="InterPro" id="IPR040727">
    <property type="entry name" value="NAPRTase_N"/>
</dbReference>
<dbReference type="Pfam" id="PF04095">
    <property type="entry name" value="NAPRTase"/>
    <property type="match status" value="1"/>
</dbReference>
<dbReference type="GO" id="GO:0005829">
    <property type="term" value="C:cytosol"/>
    <property type="evidence" value="ECO:0007669"/>
    <property type="project" value="TreeGrafter"/>
</dbReference>
<dbReference type="NCBIfam" id="TIGR01513">
    <property type="entry name" value="NAPRTase_put"/>
    <property type="match status" value="1"/>
</dbReference>
<dbReference type="GO" id="GO:0047280">
    <property type="term" value="F:nicotinamide phosphoribosyltransferase activity"/>
    <property type="evidence" value="ECO:0007669"/>
    <property type="project" value="UniProtKB-ARBA"/>
</dbReference>
<evidence type="ECO:0000313" key="14">
    <source>
        <dbReference type="Proteomes" id="UP000006556"/>
    </source>
</evidence>
<dbReference type="GO" id="GO:0034355">
    <property type="term" value="P:NAD+ biosynthetic process via the salvage pathway"/>
    <property type="evidence" value="ECO:0007669"/>
    <property type="project" value="TreeGrafter"/>
</dbReference>
<evidence type="ECO:0000256" key="3">
    <source>
        <dbReference type="ARBA" id="ARBA00013236"/>
    </source>
</evidence>
<feature type="domain" description="Nicotinate phosphoribosyltransferase C-terminal" evidence="12">
    <location>
        <begin position="361"/>
        <end position="470"/>
    </location>
</feature>
<dbReference type="PANTHER" id="PTHR11098:SF1">
    <property type="entry name" value="NICOTINATE PHOSPHORIBOSYLTRANSFERASE"/>
    <property type="match status" value="1"/>
</dbReference>
<comment type="function">
    <text evidence="9">Catalyzes the first step in the biosynthesis of NAD from nicotinic acid, the ATP-dependent synthesis of beta-nicotinate D-ribonucleotide from nicotinate and 5-phospho-D-ribose 1-phosphate.</text>
</comment>
<sequence length="480" mass="54778">MAYGDLSLHTDKYQINMIYGYWKKGMHNKRCVFEAFFRKLPFGNGFAVFAGLERIVNYINNLRFTEEDIAFLAQQEENYDPDFFEELRKFRFTGNLRAVREGTVIFPNEPLIQVEGRVFEAQLLETAILNFMNYQTLVATKAARIKQVAPNDVLIEFGTRRAQEADAAIWGTRAAYIAGFDSTSNVRAAKLFGIPCKGTIAHSWVEVHRSEEEAFKNFADVFPDNVILLVDTYDTLKSGVPNAIKIGKYLEAKGKRLKSIRLDSGDLAYLSIQSRRMLDEAGLDYVKITASGDLDENEIYYLKTQGAKIDIWGIGTRLITCADDPALGGVYKLVAKEENGSYVPVIKISSNPEKIITPGFKTVYRIINKSTGKSEGDYVADVGEDVKGQHRIKMFDPVHTWIYKYVTNFEAVGLLEPVFVNGEQVFELPALEEIREYHKSQLNLFWSEYLRRINPEPYPVDLSEKVWNTKMNLIKQYTEK</sequence>
<evidence type="ECO:0000259" key="12">
    <source>
        <dbReference type="Pfam" id="PF17956"/>
    </source>
</evidence>
<dbReference type="STRING" id="370438.PTH_1651"/>
<evidence type="ECO:0000259" key="11">
    <source>
        <dbReference type="Pfam" id="PF17767"/>
    </source>
</evidence>
<gene>
    <name evidence="13" type="primary">PncB</name>
    <name evidence="13" type="ordered locus">PTH_1651</name>
</gene>
<dbReference type="AlphaFoldDB" id="A5D1R4"/>
<keyword evidence="13" id="KW-0328">Glycosyltransferase</keyword>
<dbReference type="NCBIfam" id="NF009131">
    <property type="entry name" value="PRK12484.1"/>
    <property type="match status" value="1"/>
</dbReference>
<dbReference type="Proteomes" id="UP000006556">
    <property type="component" value="Chromosome"/>
</dbReference>
<evidence type="ECO:0000256" key="2">
    <source>
        <dbReference type="ARBA" id="ARBA00010897"/>
    </source>
</evidence>
<dbReference type="HOGENOM" id="CLU_025154_2_1_9"/>
<evidence type="ECO:0000256" key="9">
    <source>
        <dbReference type="RuleBase" id="RU365100"/>
    </source>
</evidence>
<evidence type="ECO:0000313" key="13">
    <source>
        <dbReference type="EMBL" id="BAF59832.1"/>
    </source>
</evidence>
<dbReference type="NCBIfam" id="NF006694">
    <property type="entry name" value="PRK09243.1-1"/>
    <property type="match status" value="1"/>
</dbReference>
<keyword evidence="4" id="KW-0597">Phosphoprotein</keyword>
<dbReference type="PANTHER" id="PTHR11098">
    <property type="entry name" value="NICOTINATE PHOSPHORIBOSYLTRANSFERASE"/>
    <property type="match status" value="1"/>
</dbReference>
<reference evidence="14" key="1">
    <citation type="journal article" date="2008" name="Genome Res.">
        <title>The genome of Pelotomaculum thermopropionicum reveals niche-associated evolution in anaerobic microbiota.</title>
        <authorList>
            <person name="Kosaka T."/>
            <person name="Kato S."/>
            <person name="Shimoyama T."/>
            <person name="Ishii S."/>
            <person name="Abe T."/>
            <person name="Watanabe K."/>
        </authorList>
    </citation>
    <scope>NUCLEOTIDE SEQUENCE [LARGE SCALE GENOMIC DNA]</scope>
    <source>
        <strain evidence="14">DSM 13744 / JCM 10971 / SI</strain>
    </source>
</reference>
<evidence type="ECO:0000256" key="7">
    <source>
        <dbReference type="ARBA" id="ARBA00022679"/>
    </source>
</evidence>
<dbReference type="Pfam" id="PF17956">
    <property type="entry name" value="NAPRTase_C"/>
    <property type="match status" value="1"/>
</dbReference>
<proteinExistence type="inferred from homology"/>
<evidence type="ECO:0000256" key="5">
    <source>
        <dbReference type="ARBA" id="ARBA00022598"/>
    </source>
</evidence>
<dbReference type="NCBIfam" id="NF006695">
    <property type="entry name" value="PRK09243.1-2"/>
    <property type="match status" value="1"/>
</dbReference>
<dbReference type="EMBL" id="AP009389">
    <property type="protein sequence ID" value="BAF59832.1"/>
    <property type="molecule type" value="Genomic_DNA"/>
</dbReference>
<dbReference type="SUPFAM" id="SSF54675">
    <property type="entry name" value="Nicotinate/Quinolinate PRTase N-terminal domain-like"/>
    <property type="match status" value="1"/>
</dbReference>
<accession>A5D1R4</accession>
<dbReference type="SUPFAM" id="SSF51690">
    <property type="entry name" value="Nicotinate/Quinolinate PRTase C-terminal domain-like"/>
    <property type="match status" value="1"/>
</dbReference>
<feature type="domain" description="Nicotinate/nicotinamide phosphoribosyltransferase" evidence="10">
    <location>
        <begin position="154"/>
        <end position="333"/>
    </location>
</feature>
<keyword evidence="7 9" id="KW-0808">Transferase</keyword>
<dbReference type="FunFam" id="3.20.20.70:FF:000076">
    <property type="entry name" value="Nicotinate phosphoribosyltransferase"/>
    <property type="match status" value="1"/>
</dbReference>
<dbReference type="Pfam" id="PF17767">
    <property type="entry name" value="NAPRTase_N"/>
    <property type="match status" value="1"/>
</dbReference>
<dbReference type="InterPro" id="IPR007229">
    <property type="entry name" value="Nic_PRibTrfase-Fam"/>
</dbReference>
<feature type="domain" description="Nicotinate phosphoribosyltransferase N-terminal" evidence="11">
    <location>
        <begin position="8"/>
        <end position="133"/>
    </location>
</feature>
<protein>
    <recommendedName>
        <fullName evidence="3 9">Nicotinate phosphoribosyltransferase</fullName>
        <ecNumber evidence="3 9">6.3.4.21</ecNumber>
    </recommendedName>
</protein>
<dbReference type="EC" id="6.3.4.21" evidence="3 9"/>
<dbReference type="InterPro" id="IPR041619">
    <property type="entry name" value="NAPRTase_C"/>
</dbReference>
<dbReference type="PIRSF" id="PIRSF000484">
    <property type="entry name" value="NAPRT"/>
    <property type="match status" value="1"/>
</dbReference>
<organism evidence="13 14">
    <name type="scientific">Pelotomaculum thermopropionicum (strain DSM 13744 / JCM 10971 / SI)</name>
    <dbReference type="NCBI Taxonomy" id="370438"/>
    <lineage>
        <taxon>Bacteria</taxon>
        <taxon>Bacillati</taxon>
        <taxon>Bacillota</taxon>
        <taxon>Clostridia</taxon>
        <taxon>Eubacteriales</taxon>
        <taxon>Desulfotomaculaceae</taxon>
        <taxon>Pelotomaculum</taxon>
    </lineage>
</organism>
<evidence type="ECO:0000256" key="1">
    <source>
        <dbReference type="ARBA" id="ARBA00004952"/>
    </source>
</evidence>
<dbReference type="eggNOG" id="COG1488">
    <property type="taxonomic scope" value="Bacteria"/>
</dbReference>
<dbReference type="CDD" id="cd01570">
    <property type="entry name" value="NAPRTase_A"/>
    <property type="match status" value="1"/>
</dbReference>
<evidence type="ECO:0000256" key="8">
    <source>
        <dbReference type="ARBA" id="ARBA00048668"/>
    </source>
</evidence>
<evidence type="ECO:0000256" key="4">
    <source>
        <dbReference type="ARBA" id="ARBA00022553"/>
    </source>
</evidence>
<dbReference type="InterPro" id="IPR036068">
    <property type="entry name" value="Nicotinate_pribotase-like_C"/>
</dbReference>
<keyword evidence="5 9" id="KW-0436">Ligase</keyword>
<comment type="catalytic activity">
    <reaction evidence="8 9">
        <text>5-phospho-alpha-D-ribose 1-diphosphate + nicotinate + ATP + H2O = nicotinate beta-D-ribonucleotide + ADP + phosphate + diphosphate</text>
        <dbReference type="Rhea" id="RHEA:36163"/>
        <dbReference type="ChEBI" id="CHEBI:15377"/>
        <dbReference type="ChEBI" id="CHEBI:30616"/>
        <dbReference type="ChEBI" id="CHEBI:32544"/>
        <dbReference type="ChEBI" id="CHEBI:33019"/>
        <dbReference type="ChEBI" id="CHEBI:43474"/>
        <dbReference type="ChEBI" id="CHEBI:57502"/>
        <dbReference type="ChEBI" id="CHEBI:58017"/>
        <dbReference type="ChEBI" id="CHEBI:456216"/>
        <dbReference type="EC" id="6.3.4.21"/>
    </reaction>
</comment>
<comment type="pathway">
    <text evidence="1 9">Cofactor biosynthesis; NAD(+) biosynthesis; nicotinate D-ribonucleotide from nicotinate: step 1/1.</text>
</comment>
<keyword evidence="6 9" id="KW-0662">Pyridine nucleotide biosynthesis</keyword>
<dbReference type="Gene3D" id="3.20.20.70">
    <property type="entry name" value="Aldolase class I"/>
    <property type="match status" value="1"/>
</dbReference>
<evidence type="ECO:0000259" key="10">
    <source>
        <dbReference type="Pfam" id="PF04095"/>
    </source>
</evidence>
<dbReference type="KEGG" id="pth:PTH_1651"/>
<dbReference type="InterPro" id="IPR006405">
    <property type="entry name" value="Nic_PRibTrfase_pncB"/>
</dbReference>
<keyword evidence="14" id="KW-1185">Reference proteome</keyword>
<comment type="PTM">
    <text evidence="9">Transiently phosphorylated on a His residue during the reaction cycle. Phosphorylation strongly increases the affinity for substrates and increases the rate of nicotinate D-ribonucleotide production. Dephosphorylation regenerates the low-affinity form of the enzyme, leading to product release.</text>
</comment>
<dbReference type="InterPro" id="IPR013785">
    <property type="entry name" value="Aldolase_TIM"/>
</dbReference>
<dbReference type="Gene3D" id="3.20.140.10">
    <property type="entry name" value="nicotinate phosphoribosyltransferase"/>
    <property type="match status" value="1"/>
</dbReference>
<dbReference type="GO" id="GO:0004516">
    <property type="term" value="F:nicotinate phosphoribosyltransferase activity"/>
    <property type="evidence" value="ECO:0007669"/>
    <property type="project" value="UniProtKB-UniRule"/>
</dbReference>
<dbReference type="InterPro" id="IPR041525">
    <property type="entry name" value="N/Namide_PRibTrfase"/>
</dbReference>
<name>A5D1R4_PELTS</name>
<evidence type="ECO:0000256" key="6">
    <source>
        <dbReference type="ARBA" id="ARBA00022642"/>
    </source>
</evidence>
<dbReference type="UniPathway" id="UPA00253">
    <property type="reaction ID" value="UER00457"/>
</dbReference>
<comment type="similarity">
    <text evidence="2 9">Belongs to the NAPRTase family.</text>
</comment>